<dbReference type="EMBL" id="NDHI03003787">
    <property type="protein sequence ID" value="PNJ02803.1"/>
    <property type="molecule type" value="Genomic_DNA"/>
</dbReference>
<accession>A0A2J8R2Q7</accession>
<protein>
    <submittedName>
        <fullName evidence="1">FAM153A isoform 4</fullName>
    </submittedName>
</protein>
<name>A0A2J8R2Q7_PONAB</name>
<proteinExistence type="predicted"/>
<gene>
    <name evidence="1" type="ORF">CR201_G0054519</name>
</gene>
<organism evidence="1">
    <name type="scientific">Pongo abelii</name>
    <name type="common">Sumatran orangutan</name>
    <name type="synonym">Pongo pygmaeus abelii</name>
    <dbReference type="NCBI Taxonomy" id="9601"/>
    <lineage>
        <taxon>Eukaryota</taxon>
        <taxon>Metazoa</taxon>
        <taxon>Chordata</taxon>
        <taxon>Craniata</taxon>
        <taxon>Vertebrata</taxon>
        <taxon>Euteleostomi</taxon>
        <taxon>Mammalia</taxon>
        <taxon>Eutheria</taxon>
        <taxon>Euarchontoglires</taxon>
        <taxon>Primates</taxon>
        <taxon>Haplorrhini</taxon>
        <taxon>Catarrhini</taxon>
        <taxon>Hominidae</taxon>
        <taxon>Pongo</taxon>
    </lineage>
</organism>
<evidence type="ECO:0000313" key="1">
    <source>
        <dbReference type="EMBL" id="PNJ02803.1"/>
    </source>
</evidence>
<dbReference type="AlphaFoldDB" id="A0A2J8R2Q7"/>
<reference evidence="1" key="1">
    <citation type="submission" date="2017-12" db="EMBL/GenBank/DDBJ databases">
        <title>High-resolution comparative analysis of great ape genomes.</title>
        <authorList>
            <person name="Pollen A."/>
            <person name="Hastie A."/>
            <person name="Hormozdiari F."/>
            <person name="Dougherty M."/>
            <person name="Liu R."/>
            <person name="Chaisson M."/>
            <person name="Hoppe E."/>
            <person name="Hill C."/>
            <person name="Pang A."/>
            <person name="Hillier L."/>
            <person name="Baker C."/>
            <person name="Armstrong J."/>
            <person name="Shendure J."/>
            <person name="Paten B."/>
            <person name="Wilson R."/>
            <person name="Chao H."/>
            <person name="Schneider V."/>
            <person name="Ventura M."/>
            <person name="Kronenberg Z."/>
            <person name="Murali S."/>
            <person name="Gordon D."/>
            <person name="Cantsilieris S."/>
            <person name="Munson K."/>
            <person name="Nelson B."/>
            <person name="Raja A."/>
            <person name="Underwood J."/>
            <person name="Diekhans M."/>
            <person name="Fiddes I."/>
            <person name="Haussler D."/>
            <person name="Eichler E."/>
        </authorList>
    </citation>
    <scope>NUCLEOTIDE SEQUENCE [LARGE SCALE GENOMIC DNA]</scope>
    <source>
        <strain evidence="1">Susie</strain>
    </source>
</reference>
<sequence length="35" mass="3829">MGNVCSCYLRACSEDQRADPGVPGESTVCHRKCKK</sequence>
<comment type="caution">
    <text evidence="1">The sequence shown here is derived from an EMBL/GenBank/DDBJ whole genome shotgun (WGS) entry which is preliminary data.</text>
</comment>